<organism evidence="1 2">
    <name type="scientific">Oryza meyeriana var. granulata</name>
    <dbReference type="NCBI Taxonomy" id="110450"/>
    <lineage>
        <taxon>Eukaryota</taxon>
        <taxon>Viridiplantae</taxon>
        <taxon>Streptophyta</taxon>
        <taxon>Embryophyta</taxon>
        <taxon>Tracheophyta</taxon>
        <taxon>Spermatophyta</taxon>
        <taxon>Magnoliopsida</taxon>
        <taxon>Liliopsida</taxon>
        <taxon>Poales</taxon>
        <taxon>Poaceae</taxon>
        <taxon>BOP clade</taxon>
        <taxon>Oryzoideae</taxon>
        <taxon>Oryzeae</taxon>
        <taxon>Oryzinae</taxon>
        <taxon>Oryza</taxon>
        <taxon>Oryza meyeriana</taxon>
    </lineage>
</organism>
<protein>
    <submittedName>
        <fullName evidence="1">Uncharacterized protein</fullName>
    </submittedName>
</protein>
<gene>
    <name evidence="1" type="ORF">E2562_009380</name>
</gene>
<dbReference type="Proteomes" id="UP000479710">
    <property type="component" value="Unassembled WGS sequence"/>
</dbReference>
<keyword evidence="2" id="KW-1185">Reference proteome</keyword>
<comment type="caution">
    <text evidence="1">The sequence shown here is derived from an EMBL/GenBank/DDBJ whole genome shotgun (WGS) entry which is preliminary data.</text>
</comment>
<evidence type="ECO:0000313" key="1">
    <source>
        <dbReference type="EMBL" id="KAF0898775.1"/>
    </source>
</evidence>
<sequence length="90" mass="10046">MWVVTKPSPALHELERKGIDERHNSKIWDGASGSSEGVAIGFDSCTFPPFSFPESYPFPHWRHLDVDELEGVSASRRVGRTTCGKRMITG</sequence>
<name>A0A6G1CDS8_9ORYZ</name>
<evidence type="ECO:0000313" key="2">
    <source>
        <dbReference type="Proteomes" id="UP000479710"/>
    </source>
</evidence>
<proteinExistence type="predicted"/>
<dbReference type="EMBL" id="SPHZ02000009">
    <property type="protein sequence ID" value="KAF0898775.1"/>
    <property type="molecule type" value="Genomic_DNA"/>
</dbReference>
<dbReference type="AlphaFoldDB" id="A0A6G1CDS8"/>
<accession>A0A6G1CDS8</accession>
<reference evidence="1 2" key="1">
    <citation type="submission" date="2019-11" db="EMBL/GenBank/DDBJ databases">
        <title>Whole genome sequence of Oryza granulata.</title>
        <authorList>
            <person name="Li W."/>
        </authorList>
    </citation>
    <scope>NUCLEOTIDE SEQUENCE [LARGE SCALE GENOMIC DNA]</scope>
    <source>
        <strain evidence="2">cv. Menghai</strain>
        <tissue evidence="1">Leaf</tissue>
    </source>
</reference>